<dbReference type="Proteomes" id="UP001596496">
    <property type="component" value="Unassembled WGS sequence"/>
</dbReference>
<name>A0ABW2PHS5_9ACTN</name>
<evidence type="ECO:0008006" key="3">
    <source>
        <dbReference type="Google" id="ProtNLM"/>
    </source>
</evidence>
<keyword evidence="2" id="KW-1185">Reference proteome</keyword>
<organism evidence="1 2">
    <name type="scientific">Sphaerisporangium rhizosphaerae</name>
    <dbReference type="NCBI Taxonomy" id="2269375"/>
    <lineage>
        <taxon>Bacteria</taxon>
        <taxon>Bacillati</taxon>
        <taxon>Actinomycetota</taxon>
        <taxon>Actinomycetes</taxon>
        <taxon>Streptosporangiales</taxon>
        <taxon>Streptosporangiaceae</taxon>
        <taxon>Sphaerisporangium</taxon>
    </lineage>
</organism>
<dbReference type="EMBL" id="JBHTCG010000048">
    <property type="protein sequence ID" value="MFC7387955.1"/>
    <property type="molecule type" value="Genomic_DNA"/>
</dbReference>
<reference evidence="2" key="1">
    <citation type="journal article" date="2019" name="Int. J. Syst. Evol. Microbiol.">
        <title>The Global Catalogue of Microorganisms (GCM) 10K type strain sequencing project: providing services to taxonomists for standard genome sequencing and annotation.</title>
        <authorList>
            <consortium name="The Broad Institute Genomics Platform"/>
            <consortium name="The Broad Institute Genome Sequencing Center for Infectious Disease"/>
            <person name="Wu L."/>
            <person name="Ma J."/>
        </authorList>
    </citation>
    <scope>NUCLEOTIDE SEQUENCE [LARGE SCALE GENOMIC DNA]</scope>
    <source>
        <strain evidence="2">CECT 7649</strain>
    </source>
</reference>
<evidence type="ECO:0000313" key="2">
    <source>
        <dbReference type="Proteomes" id="UP001596496"/>
    </source>
</evidence>
<sequence length="353" mass="38179">MSPSLMTGTDPGPFRLRRDTRELPQAVAALAGALPVRSLAAVLAAANRTAVRKGATTAFGSMSPKPADWYCFEQGDNDTLDWYPQGITGSSEAGRKDAQVFAVSWYWKPDGKAAERGVRVSFLSTATRKYRHVLLVEPVKGADYKAINIHAGGLAWYGDLLYVADTGRGIRVFDTRHIYEVQGDDDKIGKRGGAYHAFGYRYVMPQVDAWSGTGSARFSFAAVDRSASPHLLVSGEYVDPAQEPGTTGRVARWELGAGAGLEAGPDGLVPAAHAFTLPAAKIQGALSRQGRWYLSQAASSVKNGSLLVIADGQPAQVRKFPIGPEDLTCWNEKDQLWSLTEFRGRRVLFGVPF</sequence>
<dbReference type="RefSeq" id="WP_380831894.1">
    <property type="nucleotide sequence ID" value="NZ_JBHTCG010000048.1"/>
</dbReference>
<gene>
    <name evidence="1" type="ORF">ACFQSB_37495</name>
</gene>
<protein>
    <recommendedName>
        <fullName evidence="3">Secreted protein</fullName>
    </recommendedName>
</protein>
<comment type="caution">
    <text evidence="1">The sequence shown here is derived from an EMBL/GenBank/DDBJ whole genome shotgun (WGS) entry which is preliminary data.</text>
</comment>
<accession>A0ABW2PHS5</accession>
<evidence type="ECO:0000313" key="1">
    <source>
        <dbReference type="EMBL" id="MFC7387955.1"/>
    </source>
</evidence>
<proteinExistence type="predicted"/>